<evidence type="ECO:0000313" key="2">
    <source>
        <dbReference type="Proteomes" id="UP000516160"/>
    </source>
</evidence>
<dbReference type="KEGG" id="acae:HYG86_14690"/>
<accession>A0A7G9WB63</accession>
<keyword evidence="2" id="KW-1185">Reference proteome</keyword>
<dbReference type="Proteomes" id="UP000516160">
    <property type="component" value="Chromosome"/>
</dbReference>
<organism evidence="1 2">
    <name type="scientific">Alkalicella caledoniensis</name>
    <dbReference type="NCBI Taxonomy" id="2731377"/>
    <lineage>
        <taxon>Bacteria</taxon>
        <taxon>Bacillati</taxon>
        <taxon>Bacillota</taxon>
        <taxon>Clostridia</taxon>
        <taxon>Eubacteriales</taxon>
        <taxon>Proteinivoracaceae</taxon>
        <taxon>Alkalicella</taxon>
    </lineage>
</organism>
<evidence type="ECO:0000313" key="1">
    <source>
        <dbReference type="EMBL" id="QNO15925.1"/>
    </source>
</evidence>
<protein>
    <submittedName>
        <fullName evidence="1">Uncharacterized protein</fullName>
    </submittedName>
</protein>
<proteinExistence type="predicted"/>
<reference evidence="1 2" key="1">
    <citation type="submission" date="2020-07" db="EMBL/GenBank/DDBJ databases">
        <title>Alkalicella. sp. LB2 genome.</title>
        <authorList>
            <person name="Postec A."/>
            <person name="Quemeneur M."/>
        </authorList>
    </citation>
    <scope>NUCLEOTIDE SEQUENCE [LARGE SCALE GENOMIC DNA]</scope>
    <source>
        <strain evidence="1 2">LB2</strain>
    </source>
</reference>
<gene>
    <name evidence="1" type="ORF">HYG86_14690</name>
</gene>
<dbReference type="AlphaFoldDB" id="A0A7G9WB63"/>
<dbReference type="EMBL" id="CP058559">
    <property type="protein sequence ID" value="QNO15925.1"/>
    <property type="molecule type" value="Genomic_DNA"/>
</dbReference>
<dbReference type="RefSeq" id="WP_213166323.1">
    <property type="nucleotide sequence ID" value="NZ_CP058559.1"/>
</dbReference>
<name>A0A7G9WB63_ALKCA</name>
<sequence>MKNTFYRPEEINVEEFDSIVSKLNKDLMDISRGYVNEYDLKRYVEKLVEDQKDFEGNDKIGFWGLWDPNKLPTDARVEYFYMPSYIATGVLVSCKLDYPHIASEVTGFEAALEKGLLGSTTRGFQGHGYDNLDGLVKALNVFITAKTHIFIEKFPEICKEFTKLFKDSLEFCENSLQTGNTKGDWGEDYSVQYKCILQSIYPHRYLN</sequence>